<feature type="domain" description="HTH-like" evidence="1">
    <location>
        <begin position="47"/>
        <end position="100"/>
    </location>
</feature>
<dbReference type="OrthoDB" id="9803878at2"/>
<dbReference type="AlphaFoldDB" id="A0A560GG82"/>
<name>A0A560GG82_9PROT</name>
<protein>
    <submittedName>
        <fullName evidence="2">Helix-turn-helix protein</fullName>
    </submittedName>
</protein>
<dbReference type="Pfam" id="PF13276">
    <property type="entry name" value="HTH_21"/>
    <property type="match status" value="1"/>
</dbReference>
<organism evidence="2 3">
    <name type="scientific">Nitrospirillum amazonense</name>
    <dbReference type="NCBI Taxonomy" id="28077"/>
    <lineage>
        <taxon>Bacteria</taxon>
        <taxon>Pseudomonadati</taxon>
        <taxon>Pseudomonadota</taxon>
        <taxon>Alphaproteobacteria</taxon>
        <taxon>Rhodospirillales</taxon>
        <taxon>Azospirillaceae</taxon>
        <taxon>Nitrospirillum</taxon>
    </lineage>
</organism>
<dbReference type="PANTHER" id="PTHR46889">
    <property type="entry name" value="TRANSPOSASE INSF FOR INSERTION SEQUENCE IS3B-RELATED"/>
    <property type="match status" value="1"/>
</dbReference>
<gene>
    <name evidence="2" type="ORF">FBZ90_1392</name>
</gene>
<dbReference type="EMBL" id="VITR01000039">
    <property type="protein sequence ID" value="TWB32937.1"/>
    <property type="molecule type" value="Genomic_DNA"/>
</dbReference>
<comment type="caution">
    <text evidence="2">The sequence shown here is derived from an EMBL/GenBank/DDBJ whole genome shotgun (WGS) entry which is preliminary data.</text>
</comment>
<dbReference type="PANTHER" id="PTHR46889:SF4">
    <property type="entry name" value="TRANSPOSASE INSO FOR INSERTION SEQUENCE ELEMENT IS911B-RELATED"/>
    <property type="match status" value="1"/>
</dbReference>
<dbReference type="InterPro" id="IPR050900">
    <property type="entry name" value="Transposase_IS3/IS150/IS904"/>
</dbReference>
<reference evidence="2 3" key="1">
    <citation type="submission" date="2019-06" db="EMBL/GenBank/DDBJ databases">
        <title>Genomic Encyclopedia of Type Strains, Phase IV (KMG-V): Genome sequencing to study the core and pangenomes of soil and plant-associated prokaryotes.</title>
        <authorList>
            <person name="Whitman W."/>
        </authorList>
    </citation>
    <scope>NUCLEOTIDE SEQUENCE [LARGE SCALE GENOMIC DNA]</scope>
    <source>
        <strain evidence="2 3">BR 11622</strain>
    </source>
</reference>
<evidence type="ECO:0000313" key="2">
    <source>
        <dbReference type="EMBL" id="TWB32937.1"/>
    </source>
</evidence>
<keyword evidence="3" id="KW-1185">Reference proteome</keyword>
<dbReference type="InterPro" id="IPR025948">
    <property type="entry name" value="HTH-like_dom"/>
</dbReference>
<evidence type="ECO:0000259" key="1">
    <source>
        <dbReference type="Pfam" id="PF13276"/>
    </source>
</evidence>
<dbReference type="Proteomes" id="UP000315751">
    <property type="component" value="Unassembled WGS sequence"/>
</dbReference>
<evidence type="ECO:0000313" key="3">
    <source>
        <dbReference type="Proteomes" id="UP000315751"/>
    </source>
</evidence>
<proteinExistence type="predicted"/>
<sequence>MIYRLIDAKKAEIPVNRSCGLLGVSGSGYYAWKRRKASVRQQADMVLLAHVRHHFELSHETYGSPRMHAELKAAGLRCARHRIARLMRDNGLKALMKRRYKKTTDSAHGGPVAPNLLDQDFGAEGPNRKWGSDISYSAPRPGWSGVHMTGMPRRKEELNERPALCCEGA</sequence>
<accession>A0A560GG82</accession>